<comment type="catalytic activity">
    <reaction evidence="1">
        <text>GTP = 3',5'-cyclic GMP + diphosphate</text>
        <dbReference type="Rhea" id="RHEA:13665"/>
        <dbReference type="ChEBI" id="CHEBI:33019"/>
        <dbReference type="ChEBI" id="CHEBI:37565"/>
        <dbReference type="ChEBI" id="CHEBI:57746"/>
        <dbReference type="EC" id="4.6.1.2"/>
    </reaction>
</comment>
<evidence type="ECO:0000256" key="4">
    <source>
        <dbReference type="ARBA" id="ARBA00004141"/>
    </source>
</evidence>
<evidence type="ECO:0000256" key="10">
    <source>
        <dbReference type="ARBA" id="ARBA00022842"/>
    </source>
</evidence>
<evidence type="ECO:0000256" key="6">
    <source>
        <dbReference type="ARBA" id="ARBA00022692"/>
    </source>
</evidence>
<comment type="similarity">
    <text evidence="15">Belongs to the adenylyl cyclase class-4/guanylyl cyclase family.</text>
</comment>
<keyword evidence="11" id="KW-1133">Transmembrane helix</keyword>
<dbReference type="PANTHER" id="PTHR45627:SF16">
    <property type="entry name" value="ADENYLATE CYCLASE"/>
    <property type="match status" value="1"/>
</dbReference>
<dbReference type="GO" id="GO:0004016">
    <property type="term" value="F:adenylate cyclase activity"/>
    <property type="evidence" value="ECO:0007669"/>
    <property type="project" value="UniProtKB-EC"/>
</dbReference>
<dbReference type="STRING" id="42157.A0A182EZH3"/>
<dbReference type="OrthoDB" id="2107370at2759"/>
<evidence type="ECO:0000256" key="5">
    <source>
        <dbReference type="ARBA" id="ARBA00012201"/>
    </source>
</evidence>
<dbReference type="EC" id="4.6.1.1" evidence="5"/>
<evidence type="ECO:0000313" key="17">
    <source>
        <dbReference type="EMBL" id="VDN03295.1"/>
    </source>
</evidence>
<dbReference type="PROSITE" id="PS50125">
    <property type="entry name" value="GUANYLATE_CYCLASE_2"/>
    <property type="match status" value="1"/>
</dbReference>
<protein>
    <recommendedName>
        <fullName evidence="5">adenylate cyclase</fullName>
        <ecNumber evidence="5">4.6.1.1</ecNumber>
    </recommendedName>
</protein>
<evidence type="ECO:0000256" key="14">
    <source>
        <dbReference type="ARBA" id="ARBA00023239"/>
    </source>
</evidence>
<evidence type="ECO:0000313" key="18">
    <source>
        <dbReference type="Proteomes" id="UP000271087"/>
    </source>
</evidence>
<dbReference type="GO" id="GO:0005524">
    <property type="term" value="F:ATP binding"/>
    <property type="evidence" value="ECO:0007669"/>
    <property type="project" value="UniProtKB-KW"/>
</dbReference>
<evidence type="ECO:0000256" key="1">
    <source>
        <dbReference type="ARBA" id="ARBA00001436"/>
    </source>
</evidence>
<reference evidence="17 18" key="2">
    <citation type="submission" date="2018-08" db="EMBL/GenBank/DDBJ databases">
        <authorList>
            <person name="Laetsch R D."/>
            <person name="Stevens L."/>
            <person name="Kumar S."/>
            <person name="Blaxter L. M."/>
        </authorList>
    </citation>
    <scope>NUCLEOTIDE SEQUENCE [LARGE SCALE GENOMIC DNA]</scope>
</reference>
<evidence type="ECO:0000256" key="11">
    <source>
        <dbReference type="ARBA" id="ARBA00022989"/>
    </source>
</evidence>
<dbReference type="InterPro" id="IPR029787">
    <property type="entry name" value="Nucleotide_cyclase"/>
</dbReference>
<evidence type="ECO:0000259" key="16">
    <source>
        <dbReference type="PROSITE" id="PS50125"/>
    </source>
</evidence>
<keyword evidence="10" id="KW-0460">Magnesium</keyword>
<evidence type="ECO:0000256" key="8">
    <source>
        <dbReference type="ARBA" id="ARBA00022741"/>
    </source>
</evidence>
<dbReference type="Pfam" id="PF00211">
    <property type="entry name" value="Guanylate_cyc"/>
    <property type="match status" value="1"/>
</dbReference>
<comment type="subcellular location">
    <subcellularLocation>
        <location evidence="4">Membrane</location>
        <topology evidence="4">Multi-pass membrane protein</topology>
    </subcellularLocation>
</comment>
<dbReference type="GO" id="GO:0005886">
    <property type="term" value="C:plasma membrane"/>
    <property type="evidence" value="ECO:0007669"/>
    <property type="project" value="TreeGrafter"/>
</dbReference>
<comment type="catalytic activity">
    <reaction evidence="2">
        <text>ATP = 3',5'-cyclic AMP + diphosphate</text>
        <dbReference type="Rhea" id="RHEA:15389"/>
        <dbReference type="ChEBI" id="CHEBI:30616"/>
        <dbReference type="ChEBI" id="CHEBI:33019"/>
        <dbReference type="ChEBI" id="CHEBI:58165"/>
        <dbReference type="EC" id="4.6.1.1"/>
    </reaction>
</comment>
<keyword evidence="9" id="KW-0067">ATP-binding</keyword>
<keyword evidence="18" id="KW-1185">Reference proteome</keyword>
<proteinExistence type="inferred from homology"/>
<reference evidence="19" key="1">
    <citation type="submission" date="2016-06" db="UniProtKB">
        <authorList>
            <consortium name="WormBaseParasite"/>
        </authorList>
    </citation>
    <scope>IDENTIFICATION</scope>
</reference>
<name>A0A182EZH3_ONCOC</name>
<dbReference type="Gene3D" id="3.30.70.1230">
    <property type="entry name" value="Nucleotide cyclase"/>
    <property type="match status" value="1"/>
</dbReference>
<dbReference type="PROSITE" id="PS00452">
    <property type="entry name" value="GUANYLATE_CYCLASE_1"/>
    <property type="match status" value="1"/>
</dbReference>
<evidence type="ECO:0000256" key="12">
    <source>
        <dbReference type="ARBA" id="ARBA00022998"/>
    </source>
</evidence>
<evidence type="ECO:0000256" key="7">
    <source>
        <dbReference type="ARBA" id="ARBA00022723"/>
    </source>
</evidence>
<evidence type="ECO:0000256" key="3">
    <source>
        <dbReference type="ARBA" id="ARBA00001946"/>
    </source>
</evidence>
<keyword evidence="8" id="KW-0547">Nucleotide-binding</keyword>
<dbReference type="PANTHER" id="PTHR45627">
    <property type="entry name" value="ADENYLATE CYCLASE TYPE 1"/>
    <property type="match status" value="1"/>
</dbReference>
<evidence type="ECO:0000256" key="2">
    <source>
        <dbReference type="ARBA" id="ARBA00001593"/>
    </source>
</evidence>
<dbReference type="InterPro" id="IPR018297">
    <property type="entry name" value="A/G_cyclase_CS"/>
</dbReference>
<evidence type="ECO:0000256" key="15">
    <source>
        <dbReference type="RuleBase" id="RU000405"/>
    </source>
</evidence>
<evidence type="ECO:0000256" key="13">
    <source>
        <dbReference type="ARBA" id="ARBA00023136"/>
    </source>
</evidence>
<dbReference type="GO" id="GO:0035556">
    <property type="term" value="P:intracellular signal transduction"/>
    <property type="evidence" value="ECO:0007669"/>
    <property type="project" value="InterPro"/>
</dbReference>
<organism evidence="19">
    <name type="scientific">Onchocerca ochengi</name>
    <name type="common">Filarial nematode worm</name>
    <dbReference type="NCBI Taxonomy" id="42157"/>
    <lineage>
        <taxon>Eukaryota</taxon>
        <taxon>Metazoa</taxon>
        <taxon>Ecdysozoa</taxon>
        <taxon>Nematoda</taxon>
        <taxon>Chromadorea</taxon>
        <taxon>Rhabditida</taxon>
        <taxon>Spirurina</taxon>
        <taxon>Spiruromorpha</taxon>
        <taxon>Filarioidea</taxon>
        <taxon>Onchocercidae</taxon>
        <taxon>Onchocerca</taxon>
    </lineage>
</organism>
<keyword evidence="13" id="KW-0472">Membrane</keyword>
<dbReference type="SUPFAM" id="SSF55073">
    <property type="entry name" value="Nucleotide cyclase"/>
    <property type="match status" value="1"/>
</dbReference>
<keyword evidence="6" id="KW-0812">Transmembrane</keyword>
<dbReference type="EMBL" id="UYRW01016505">
    <property type="protein sequence ID" value="VDN03295.1"/>
    <property type="molecule type" value="Genomic_DNA"/>
</dbReference>
<accession>A0A182EZH3</accession>
<dbReference type="InterPro" id="IPR001054">
    <property type="entry name" value="A/G_cyclase"/>
</dbReference>
<feature type="domain" description="Guanylate cyclase" evidence="16">
    <location>
        <begin position="13"/>
        <end position="44"/>
    </location>
</feature>
<keyword evidence="14 15" id="KW-0456">Lyase</keyword>
<dbReference type="GO" id="GO:0007189">
    <property type="term" value="P:adenylate cyclase-activating G protein-coupled receptor signaling pathway"/>
    <property type="evidence" value="ECO:0007669"/>
    <property type="project" value="TreeGrafter"/>
</dbReference>
<dbReference type="GO" id="GO:0046872">
    <property type="term" value="F:metal ion binding"/>
    <property type="evidence" value="ECO:0007669"/>
    <property type="project" value="UniProtKB-KW"/>
</dbReference>
<dbReference type="WBParaSite" id="nOo.2.0.1.t13582-RA">
    <property type="protein sequence ID" value="nOo.2.0.1.t13582-RA"/>
    <property type="gene ID" value="nOo.2.0.1.g13582"/>
</dbReference>
<keyword evidence="12" id="KW-0115">cAMP biosynthesis</keyword>
<dbReference type="Proteomes" id="UP000271087">
    <property type="component" value="Unassembled WGS sequence"/>
</dbReference>
<keyword evidence="7" id="KW-0479">Metal-binding</keyword>
<dbReference type="GO" id="GO:0006171">
    <property type="term" value="P:cAMP biosynthetic process"/>
    <property type="evidence" value="ECO:0007669"/>
    <property type="project" value="UniProtKB-KW"/>
</dbReference>
<evidence type="ECO:0000256" key="9">
    <source>
        <dbReference type="ARBA" id="ARBA00022840"/>
    </source>
</evidence>
<gene>
    <name evidence="17" type="ORF">NOO_LOCUS13582</name>
</gene>
<comment type="cofactor">
    <cofactor evidence="3">
        <name>Mg(2+)</name>
        <dbReference type="ChEBI" id="CHEBI:18420"/>
    </cofactor>
</comment>
<dbReference type="CDD" id="cd07302">
    <property type="entry name" value="CHD"/>
    <property type="match status" value="1"/>
</dbReference>
<sequence length="53" mass="5723">MLAKFWKHNNKCINVGPVVAGVIGVKKPHYDIWGNSVNVASRMDSSGVAGKIQ</sequence>
<dbReference type="GO" id="GO:0004383">
    <property type="term" value="F:guanylate cyclase activity"/>
    <property type="evidence" value="ECO:0007669"/>
    <property type="project" value="UniProtKB-EC"/>
</dbReference>
<dbReference type="AlphaFoldDB" id="A0A182EZH3"/>
<evidence type="ECO:0000313" key="19">
    <source>
        <dbReference type="WBParaSite" id="nOo.2.0.1.t13582-RA"/>
    </source>
</evidence>